<evidence type="ECO:0000256" key="5">
    <source>
        <dbReference type="ARBA" id="ARBA00022917"/>
    </source>
</evidence>
<evidence type="ECO:0000256" key="2">
    <source>
        <dbReference type="ARBA" id="ARBA00022598"/>
    </source>
</evidence>
<dbReference type="InterPro" id="IPR023631">
    <property type="entry name" value="Amidase_dom"/>
</dbReference>
<feature type="active site" description="Charge relay system" evidence="7">
    <location>
        <position position="153"/>
    </location>
</feature>
<organism evidence="9 10">
    <name type="scientific">Candidatus Komeilibacteria bacterium CG10_big_fil_rev_8_21_14_0_10_41_13</name>
    <dbReference type="NCBI Taxonomy" id="1974476"/>
    <lineage>
        <taxon>Bacteria</taxon>
        <taxon>Candidatus Komeiliibacteriota</taxon>
    </lineage>
</organism>
<comment type="caution">
    <text evidence="9">The sequence shown here is derived from an EMBL/GenBank/DDBJ whole genome shotgun (WGS) entry which is preliminary data.</text>
</comment>
<comment type="catalytic activity">
    <reaction evidence="6 7">
        <text>L-glutamyl-tRNA(Gln) + L-glutamine + ATP + H2O = L-glutaminyl-tRNA(Gln) + L-glutamate + ADP + phosphate + H(+)</text>
        <dbReference type="Rhea" id="RHEA:17521"/>
        <dbReference type="Rhea" id="RHEA-COMP:9681"/>
        <dbReference type="Rhea" id="RHEA-COMP:9684"/>
        <dbReference type="ChEBI" id="CHEBI:15377"/>
        <dbReference type="ChEBI" id="CHEBI:15378"/>
        <dbReference type="ChEBI" id="CHEBI:29985"/>
        <dbReference type="ChEBI" id="CHEBI:30616"/>
        <dbReference type="ChEBI" id="CHEBI:43474"/>
        <dbReference type="ChEBI" id="CHEBI:58359"/>
        <dbReference type="ChEBI" id="CHEBI:78520"/>
        <dbReference type="ChEBI" id="CHEBI:78521"/>
        <dbReference type="ChEBI" id="CHEBI:456216"/>
        <dbReference type="EC" id="6.3.5.7"/>
    </reaction>
</comment>
<dbReference type="EMBL" id="PFBO01000115">
    <property type="protein sequence ID" value="PIT90262.1"/>
    <property type="molecule type" value="Genomic_DNA"/>
</dbReference>
<dbReference type="InterPro" id="IPR020556">
    <property type="entry name" value="Amidase_CS"/>
</dbReference>
<dbReference type="HAMAP" id="MF_00120">
    <property type="entry name" value="GatA"/>
    <property type="match status" value="1"/>
</dbReference>
<dbReference type="InterPro" id="IPR036928">
    <property type="entry name" value="AS_sf"/>
</dbReference>
<feature type="active site" description="Acyl-ester intermediate" evidence="7">
    <location>
        <position position="177"/>
    </location>
</feature>
<comment type="subunit">
    <text evidence="7">Heterotrimer of A, B and C subunits.</text>
</comment>
<dbReference type="AlphaFoldDB" id="A0A2M6WBU1"/>
<dbReference type="GO" id="GO:0005524">
    <property type="term" value="F:ATP binding"/>
    <property type="evidence" value="ECO:0007669"/>
    <property type="project" value="UniProtKB-KW"/>
</dbReference>
<dbReference type="InterPro" id="IPR004412">
    <property type="entry name" value="GatA"/>
</dbReference>
<keyword evidence="9" id="KW-0808">Transferase</keyword>
<proteinExistence type="inferred from homology"/>
<name>A0A2M6WBU1_9BACT</name>
<feature type="domain" description="Amidase" evidence="8">
    <location>
        <begin position="24"/>
        <end position="467"/>
    </location>
</feature>
<dbReference type="PROSITE" id="PS00571">
    <property type="entry name" value="AMIDASES"/>
    <property type="match status" value="1"/>
</dbReference>
<dbReference type="GO" id="GO:0006412">
    <property type="term" value="P:translation"/>
    <property type="evidence" value="ECO:0007669"/>
    <property type="project" value="UniProtKB-UniRule"/>
</dbReference>
<evidence type="ECO:0000256" key="4">
    <source>
        <dbReference type="ARBA" id="ARBA00022840"/>
    </source>
</evidence>
<keyword evidence="5 7" id="KW-0648">Protein biosynthesis</keyword>
<evidence type="ECO:0000256" key="3">
    <source>
        <dbReference type="ARBA" id="ARBA00022741"/>
    </source>
</evidence>
<dbReference type="GO" id="GO:0030956">
    <property type="term" value="C:glutamyl-tRNA(Gln) amidotransferase complex"/>
    <property type="evidence" value="ECO:0007669"/>
    <property type="project" value="InterPro"/>
</dbReference>
<evidence type="ECO:0000256" key="6">
    <source>
        <dbReference type="ARBA" id="ARBA00047407"/>
    </source>
</evidence>
<dbReference type="NCBIfam" id="TIGR00132">
    <property type="entry name" value="gatA"/>
    <property type="match status" value="1"/>
</dbReference>
<dbReference type="PANTHER" id="PTHR11895">
    <property type="entry name" value="TRANSAMIDASE"/>
    <property type="match status" value="1"/>
</dbReference>
<gene>
    <name evidence="7 9" type="primary">gatA</name>
    <name evidence="9" type="ORF">COU22_03145</name>
</gene>
<evidence type="ECO:0000259" key="8">
    <source>
        <dbReference type="Pfam" id="PF01425"/>
    </source>
</evidence>
<accession>A0A2M6WBU1</accession>
<evidence type="ECO:0000313" key="9">
    <source>
        <dbReference type="EMBL" id="PIT90262.1"/>
    </source>
</evidence>
<dbReference type="InterPro" id="IPR000120">
    <property type="entry name" value="Amidase"/>
</dbReference>
<reference evidence="10" key="1">
    <citation type="submission" date="2017-09" db="EMBL/GenBank/DDBJ databases">
        <title>Depth-based differentiation of microbial function through sediment-hosted aquifers and enrichment of novel symbionts in the deep terrestrial subsurface.</title>
        <authorList>
            <person name="Probst A.J."/>
            <person name="Ladd B."/>
            <person name="Jarett J.K."/>
            <person name="Geller-Mcgrath D.E."/>
            <person name="Sieber C.M.K."/>
            <person name="Emerson J.B."/>
            <person name="Anantharaman K."/>
            <person name="Thomas B.C."/>
            <person name="Malmstrom R."/>
            <person name="Stieglmeier M."/>
            <person name="Klingl A."/>
            <person name="Woyke T."/>
            <person name="Ryan C.M."/>
            <person name="Banfield J.F."/>
        </authorList>
    </citation>
    <scope>NUCLEOTIDE SEQUENCE [LARGE SCALE GENOMIC DNA]</scope>
</reference>
<dbReference type="Proteomes" id="UP000230543">
    <property type="component" value="Unassembled WGS sequence"/>
</dbReference>
<dbReference type="Pfam" id="PF01425">
    <property type="entry name" value="Amidase"/>
    <property type="match status" value="1"/>
</dbReference>
<evidence type="ECO:0000256" key="1">
    <source>
        <dbReference type="ARBA" id="ARBA00008069"/>
    </source>
</evidence>
<keyword evidence="4 7" id="KW-0067">ATP-binding</keyword>
<comment type="function">
    <text evidence="7">Allows the formation of correctly charged Gln-tRNA(Gln) through the transamidation of misacylated Glu-tRNA(Gln) in organisms which lack glutaminyl-tRNA synthetase. The reaction takes place in the presence of glutamine and ATP through an activated gamma-phospho-Glu-tRNA(Gln).</text>
</comment>
<dbReference type="EC" id="6.3.5.7" evidence="7"/>
<evidence type="ECO:0000256" key="7">
    <source>
        <dbReference type="HAMAP-Rule" id="MF_00120"/>
    </source>
</evidence>
<evidence type="ECO:0000313" key="10">
    <source>
        <dbReference type="Proteomes" id="UP000230543"/>
    </source>
</evidence>
<comment type="similarity">
    <text evidence="1 7">Belongs to the amidase family. GatA subfamily.</text>
</comment>
<dbReference type="PANTHER" id="PTHR11895:SF151">
    <property type="entry name" value="GLUTAMYL-TRNA(GLN) AMIDOTRANSFERASE SUBUNIT A"/>
    <property type="match status" value="1"/>
</dbReference>
<protein>
    <recommendedName>
        <fullName evidence="7">Glutamyl-tRNA(Gln) amidotransferase subunit A</fullName>
        <shortName evidence="7">Glu-ADT subunit A</shortName>
        <ecNumber evidence="7">6.3.5.7</ecNumber>
    </recommendedName>
</protein>
<dbReference type="SUPFAM" id="SSF75304">
    <property type="entry name" value="Amidase signature (AS) enzymes"/>
    <property type="match status" value="1"/>
</dbReference>
<keyword evidence="3 7" id="KW-0547">Nucleotide-binding</keyword>
<dbReference type="GO" id="GO:0050567">
    <property type="term" value="F:glutaminyl-tRNA synthase (glutamine-hydrolyzing) activity"/>
    <property type="evidence" value="ECO:0007669"/>
    <property type="project" value="UniProtKB-UniRule"/>
</dbReference>
<feature type="active site" description="Charge relay system" evidence="7">
    <location>
        <position position="78"/>
    </location>
</feature>
<dbReference type="Gene3D" id="3.90.1300.10">
    <property type="entry name" value="Amidase signature (AS) domain"/>
    <property type="match status" value="1"/>
</dbReference>
<keyword evidence="2 7" id="KW-0436">Ligase</keyword>
<sequence length="479" mass="51932">MKLAKLTISQVKKGLKEKEFSCQELLSYYFKQIEDQSDLNSFITLNKNQALKEAAEVDRKIENGDELLELAGVPMAVKDIILTEGLKTTGSSKILADYVASYDATVIKRLKEQGAIVLGKTGCDEFAMGSSNENSAFGPVKNPYDLARVPGGSSGGSAVAVAADQCVFSLGTDTGGSIRQPAAFTGVCGLKPSYGRVSRYGLMAMASSLDQPGPFTRTVEDAAVILKAIAGADDYDATSSAKKVDDYFDYLSKDLKGFKIGLDPAYLNQPGLAREVKEAVERSVVKFKDLGAEIKEVKLPKAELALAAYYILMPAEVSSNLARYDGIRYGLSANTAKDLEEVYQKTRAEGFGAEVKRRIIIGTYVLSAGYQDQYYQQARKVRQFLKDEYNKVFQKVDALITPTTPTTAFKLGEKINDPLSMYLADIYTVTANIVGLCGLSLPIGFDSQGLPIGLQLLGAPFAEGKILQAGYNYQQSISF</sequence>
<dbReference type="GO" id="GO:0016740">
    <property type="term" value="F:transferase activity"/>
    <property type="evidence" value="ECO:0007669"/>
    <property type="project" value="UniProtKB-KW"/>
</dbReference>